<accession>A0AC60Q6B4</accession>
<organism evidence="1 2">
    <name type="scientific">Ixodes persulcatus</name>
    <name type="common">Taiga tick</name>
    <dbReference type="NCBI Taxonomy" id="34615"/>
    <lineage>
        <taxon>Eukaryota</taxon>
        <taxon>Metazoa</taxon>
        <taxon>Ecdysozoa</taxon>
        <taxon>Arthropoda</taxon>
        <taxon>Chelicerata</taxon>
        <taxon>Arachnida</taxon>
        <taxon>Acari</taxon>
        <taxon>Parasitiformes</taxon>
        <taxon>Ixodida</taxon>
        <taxon>Ixodoidea</taxon>
        <taxon>Ixodidae</taxon>
        <taxon>Ixodinae</taxon>
        <taxon>Ixodes</taxon>
    </lineage>
</organism>
<dbReference type="Proteomes" id="UP000805193">
    <property type="component" value="Unassembled WGS sequence"/>
</dbReference>
<proteinExistence type="predicted"/>
<evidence type="ECO:0000313" key="1">
    <source>
        <dbReference type="EMBL" id="KAG0429389.1"/>
    </source>
</evidence>
<reference evidence="1 2" key="1">
    <citation type="journal article" date="2020" name="Cell">
        <title>Large-Scale Comparative Analyses of Tick Genomes Elucidate Their Genetic Diversity and Vector Capacities.</title>
        <authorList>
            <consortium name="Tick Genome and Microbiome Consortium (TIGMIC)"/>
            <person name="Jia N."/>
            <person name="Wang J."/>
            <person name="Shi W."/>
            <person name="Du L."/>
            <person name="Sun Y."/>
            <person name="Zhan W."/>
            <person name="Jiang J.F."/>
            <person name="Wang Q."/>
            <person name="Zhang B."/>
            <person name="Ji P."/>
            <person name="Bell-Sakyi L."/>
            <person name="Cui X.M."/>
            <person name="Yuan T.T."/>
            <person name="Jiang B.G."/>
            <person name="Yang W.F."/>
            <person name="Lam T.T."/>
            <person name="Chang Q.C."/>
            <person name="Ding S.J."/>
            <person name="Wang X.J."/>
            <person name="Zhu J.G."/>
            <person name="Ruan X.D."/>
            <person name="Zhao L."/>
            <person name="Wei J.T."/>
            <person name="Ye R.Z."/>
            <person name="Que T.C."/>
            <person name="Du C.H."/>
            <person name="Zhou Y.H."/>
            <person name="Cheng J.X."/>
            <person name="Dai P.F."/>
            <person name="Guo W.B."/>
            <person name="Han X.H."/>
            <person name="Huang E.J."/>
            <person name="Li L.F."/>
            <person name="Wei W."/>
            <person name="Gao Y.C."/>
            <person name="Liu J.Z."/>
            <person name="Shao H.Z."/>
            <person name="Wang X."/>
            <person name="Wang C.C."/>
            <person name="Yang T.C."/>
            <person name="Huo Q.B."/>
            <person name="Li W."/>
            <person name="Chen H.Y."/>
            <person name="Chen S.E."/>
            <person name="Zhou L.G."/>
            <person name="Ni X.B."/>
            <person name="Tian J.H."/>
            <person name="Sheng Y."/>
            <person name="Liu T."/>
            <person name="Pan Y.S."/>
            <person name="Xia L.Y."/>
            <person name="Li J."/>
            <person name="Zhao F."/>
            <person name="Cao W.C."/>
        </authorList>
    </citation>
    <scope>NUCLEOTIDE SEQUENCE [LARGE SCALE GENOMIC DNA]</scope>
    <source>
        <strain evidence="1">Iper-2018</strain>
    </source>
</reference>
<comment type="caution">
    <text evidence="1">The sequence shown here is derived from an EMBL/GenBank/DDBJ whole genome shotgun (WGS) entry which is preliminary data.</text>
</comment>
<protein>
    <submittedName>
        <fullName evidence="1">Uncharacterized protein</fullName>
    </submittedName>
</protein>
<sequence>MMPITRAMTNVAVVTANGFFPNGMYEGGFANLGSRDQCLHTDSAMGIKGRYCTLFWRPNTDYLLKVFPVTDQHDPRQDIRRWLNNTRERFHVGMRSGICVPSPCQEQDMDRLASSFASIYGASAFVRYCEVAEDSSKLKPLERGIIGLRPRDTKRRVPVWKRALVSYSAVTNTKKLLDLSTPSSDSKRLRFLHGVKCLSVLWVVMAHAYYCIQPDAIGPVAQQLLSKYYDGCSKNWWTVLLHINNFNRYEDIPIQGFLWTVSLACMTFMVFCSWPWNNMKLPSRTGSALYSPLHKDAWALSLFWITFACATGRGGIVNGFLSWRAFVVPSRLTYSVYLIHYLVYLARSGVSTVPLQLHEFLQFKDFLGVAVLSYLLGYLLYLIAEAPTANIEKILLGGRKEGVEAKASAIRAPDAENGKIRADCVPNLESQSKL</sequence>
<gene>
    <name evidence="1" type="ORF">HPB47_023704</name>
</gene>
<dbReference type="EMBL" id="JABSTQ010009418">
    <property type="protein sequence ID" value="KAG0429389.1"/>
    <property type="molecule type" value="Genomic_DNA"/>
</dbReference>
<name>A0AC60Q6B4_IXOPE</name>
<evidence type="ECO:0000313" key="2">
    <source>
        <dbReference type="Proteomes" id="UP000805193"/>
    </source>
</evidence>
<keyword evidence="2" id="KW-1185">Reference proteome</keyword>